<dbReference type="Proteomes" id="UP001432202">
    <property type="component" value="Chromosome"/>
</dbReference>
<gene>
    <name evidence="1" type="primary">cdvB3</name>
    <name evidence="1" type="ORF">V6M85_12055</name>
</gene>
<protein>
    <submittedName>
        <fullName evidence="1">Cell division protein CdvB3</fullName>
    </submittedName>
</protein>
<dbReference type="GO" id="GO:0051301">
    <property type="term" value="P:cell division"/>
    <property type="evidence" value="ECO:0007669"/>
    <property type="project" value="UniProtKB-KW"/>
</dbReference>
<sequence length="171" mass="19726">MKKRGKTLAELLIDVRILRNKVQHVIVRMRNRLETYNDVVIRDISSFPHLSKMVAQESEVLEGVLERLLTLEVMLEILEIKIETIIYIGNIVTSAVSVVEAIKLLKENFNFMPEISVSLDEIYNNFYINVDLPKEIKINAKEEARNILADAEKIAEKRRDQVYNQGISSTI</sequence>
<evidence type="ECO:0000313" key="2">
    <source>
        <dbReference type="Proteomes" id="UP001432202"/>
    </source>
</evidence>
<dbReference type="NCBIfam" id="NF041009">
    <property type="entry name" value="cell_div_CdvB3"/>
    <property type="match status" value="1"/>
</dbReference>
<dbReference type="RefSeq" id="WP_338600485.1">
    <property type="nucleotide sequence ID" value="NZ_CP146016.1"/>
</dbReference>
<evidence type="ECO:0000313" key="1">
    <source>
        <dbReference type="EMBL" id="WWQ60167.1"/>
    </source>
</evidence>
<proteinExistence type="predicted"/>
<keyword evidence="1" id="KW-0131">Cell cycle</keyword>
<dbReference type="InterPro" id="IPR053658">
    <property type="entry name" value="Cdv_Coordination_Protein"/>
</dbReference>
<accession>A0AAX4KZZ7</accession>
<reference evidence="1 2" key="1">
    <citation type="submission" date="2024-02" db="EMBL/GenBank/DDBJ databases">
        <title>STSV induces naive adaptation in Sulfolobus.</title>
        <authorList>
            <person name="Xiang X."/>
            <person name="Song M."/>
        </authorList>
    </citation>
    <scope>NUCLEOTIDE SEQUENCE [LARGE SCALE GENOMIC DNA]</scope>
    <source>
        <strain evidence="1 2">RT2</strain>
    </source>
</reference>
<keyword evidence="1" id="KW-0132">Cell division</keyword>
<name>A0AAX4KZZ7_9CREN</name>
<organism evidence="1 2">
    <name type="scientific">Sulfolobus tengchongensis</name>
    <dbReference type="NCBI Taxonomy" id="207809"/>
    <lineage>
        <taxon>Archaea</taxon>
        <taxon>Thermoproteota</taxon>
        <taxon>Thermoprotei</taxon>
        <taxon>Sulfolobales</taxon>
        <taxon>Sulfolobaceae</taxon>
        <taxon>Sulfolobus</taxon>
    </lineage>
</organism>
<dbReference type="GeneID" id="89337514"/>
<dbReference type="AlphaFoldDB" id="A0AAX4KZZ7"/>
<dbReference type="EMBL" id="CP146016">
    <property type="protein sequence ID" value="WWQ60167.1"/>
    <property type="molecule type" value="Genomic_DNA"/>
</dbReference>
<keyword evidence="2" id="KW-1185">Reference proteome</keyword>